<keyword evidence="2" id="KW-1185">Reference proteome</keyword>
<protein>
    <submittedName>
        <fullName evidence="1">Uncharacterized protein</fullName>
    </submittedName>
</protein>
<organism evidence="1 2">
    <name type="scientific">Popillia japonica</name>
    <name type="common">Japanese beetle</name>
    <dbReference type="NCBI Taxonomy" id="7064"/>
    <lineage>
        <taxon>Eukaryota</taxon>
        <taxon>Metazoa</taxon>
        <taxon>Ecdysozoa</taxon>
        <taxon>Arthropoda</taxon>
        <taxon>Hexapoda</taxon>
        <taxon>Insecta</taxon>
        <taxon>Pterygota</taxon>
        <taxon>Neoptera</taxon>
        <taxon>Endopterygota</taxon>
        <taxon>Coleoptera</taxon>
        <taxon>Polyphaga</taxon>
        <taxon>Scarabaeiformia</taxon>
        <taxon>Scarabaeidae</taxon>
        <taxon>Rutelinae</taxon>
        <taxon>Popillia</taxon>
    </lineage>
</organism>
<dbReference type="Proteomes" id="UP001458880">
    <property type="component" value="Unassembled WGS sequence"/>
</dbReference>
<gene>
    <name evidence="1" type="ORF">QE152_g1333</name>
</gene>
<comment type="caution">
    <text evidence="1">The sequence shown here is derived from an EMBL/GenBank/DDBJ whole genome shotgun (WGS) entry which is preliminary data.</text>
</comment>
<sequence>MAYAILVWGHSTHLQKVFKVQRRSISLIAGIDYDADCRNAFDEINILTTPCVYILECIVCVKENINDYRQNKDYYGYFTRSNDCIRPKYRNDYRQNKDYYGYFTRSNDCIRPKYRRLSRSRDSVSYFAIKLISYRKLLKNYVGGLEKK</sequence>
<proteinExistence type="predicted"/>
<dbReference type="EMBL" id="JASPKY010000008">
    <property type="protein sequence ID" value="KAK9754342.1"/>
    <property type="molecule type" value="Genomic_DNA"/>
</dbReference>
<evidence type="ECO:0000313" key="2">
    <source>
        <dbReference type="Proteomes" id="UP001458880"/>
    </source>
</evidence>
<dbReference type="AlphaFoldDB" id="A0AAW1N2Z9"/>
<accession>A0AAW1N2Z9</accession>
<reference evidence="1 2" key="1">
    <citation type="journal article" date="2024" name="BMC Genomics">
        <title>De novo assembly and annotation of Popillia japonica's genome with initial clues to its potential as an invasive pest.</title>
        <authorList>
            <person name="Cucini C."/>
            <person name="Boschi S."/>
            <person name="Funari R."/>
            <person name="Cardaioli E."/>
            <person name="Iannotti N."/>
            <person name="Marturano G."/>
            <person name="Paoli F."/>
            <person name="Bruttini M."/>
            <person name="Carapelli A."/>
            <person name="Frati F."/>
            <person name="Nardi F."/>
        </authorList>
    </citation>
    <scope>NUCLEOTIDE SEQUENCE [LARGE SCALE GENOMIC DNA]</scope>
    <source>
        <strain evidence="1">DMR45628</strain>
    </source>
</reference>
<evidence type="ECO:0000313" key="1">
    <source>
        <dbReference type="EMBL" id="KAK9754342.1"/>
    </source>
</evidence>
<name>A0AAW1N2Z9_POPJA</name>